<proteinExistence type="predicted"/>
<dbReference type="GO" id="GO:0006508">
    <property type="term" value="P:proteolysis"/>
    <property type="evidence" value="ECO:0007669"/>
    <property type="project" value="InterPro"/>
</dbReference>
<evidence type="ECO:0000256" key="3">
    <source>
        <dbReference type="ARBA" id="ARBA00023157"/>
    </source>
</evidence>
<evidence type="ECO:0000256" key="4">
    <source>
        <dbReference type="PROSITE-ProRule" id="PRU01005"/>
    </source>
</evidence>
<dbReference type="GO" id="GO:0004222">
    <property type="term" value="F:metalloendopeptidase activity"/>
    <property type="evidence" value="ECO:0007669"/>
    <property type="project" value="InterPro"/>
</dbReference>
<comment type="function">
    <text evidence="1">Metalloprotease.</text>
</comment>
<feature type="domain" description="Peptidase M12A" evidence="7">
    <location>
        <begin position="108"/>
        <end position="180"/>
    </location>
</feature>
<keyword evidence="3 4" id="KW-1015">Disulfide bond</keyword>
<dbReference type="PROSITE" id="PS51670">
    <property type="entry name" value="SHKT"/>
    <property type="match status" value="2"/>
</dbReference>
<feature type="chain" id="PRO_5005656717" evidence="5">
    <location>
        <begin position="19"/>
        <end position="447"/>
    </location>
</feature>
<dbReference type="Proteomes" id="UP000036681">
    <property type="component" value="Unplaced"/>
</dbReference>
<feature type="domain" description="ShKT" evidence="6">
    <location>
        <begin position="321"/>
        <end position="355"/>
    </location>
</feature>
<dbReference type="SMART" id="SM00235">
    <property type="entry name" value="ZnMc"/>
    <property type="match status" value="1"/>
</dbReference>
<evidence type="ECO:0000259" key="7">
    <source>
        <dbReference type="PROSITE" id="PS51864"/>
    </source>
</evidence>
<dbReference type="InterPro" id="IPR003582">
    <property type="entry name" value="ShKT_dom"/>
</dbReference>
<dbReference type="PROSITE" id="PS51864">
    <property type="entry name" value="ASTACIN"/>
    <property type="match status" value="1"/>
</dbReference>
<evidence type="ECO:0000313" key="9">
    <source>
        <dbReference type="WBParaSite" id="ALUE_0000636201-mRNA-1"/>
    </source>
</evidence>
<dbReference type="PANTHER" id="PTHR10127:SF897">
    <property type="entry name" value="ZINC METALLOPROTEINASE NAS-15"/>
    <property type="match status" value="1"/>
</dbReference>
<evidence type="ECO:0000313" key="8">
    <source>
        <dbReference type="Proteomes" id="UP000036681"/>
    </source>
</evidence>
<keyword evidence="8" id="KW-1185">Reference proteome</keyword>
<evidence type="ECO:0000256" key="1">
    <source>
        <dbReference type="ARBA" id="ARBA00002657"/>
    </source>
</evidence>
<dbReference type="GO" id="GO:0008270">
    <property type="term" value="F:zinc ion binding"/>
    <property type="evidence" value="ECO:0007669"/>
    <property type="project" value="InterPro"/>
</dbReference>
<dbReference type="InterPro" id="IPR001506">
    <property type="entry name" value="Peptidase_M12A"/>
</dbReference>
<sequence>MRSNCKAILLIFTSTTFTSVIVLTLQSQSPSDDTFYFDKSIADEETFLSSSDFELGTQLIEQLVGDDWPNEAVYQNDRFEGDIAMDLNVTTVQLFINGALSNQHFYYNAVRNRHQLWPHAVIPYAISSQYSTYSRSVIAASMQEYGTHTCIRWVPKNDNHISYVYIMPDRGCYSMVGRTGDILMLISQFEKYGHGTIQSLEMEYDYASIMHYGSRAFSRNGLPTIVPKDTAATIGQRTGFNQVSTPIMPTTIVPNTSNVTPITVTNSTAIIAPSTVPTSPFPSITIDTCQNRRWCKRNVEWMEDYCPESCGMCGTRPVPTCEDLRVDCSLLVLARHCKTSKTFMKTYCATSCGFCFIPPATEIPNAATDVPTTPKQEFLTTLPPSLRPLSTKASGQQKSTDLTSTSTVKLYCRDRKDFCTHWKDAGFCVGIFSSYMAKNCPHACAFC</sequence>
<dbReference type="SUPFAM" id="SSF55486">
    <property type="entry name" value="Metalloproteases ('zincins'), catalytic domain"/>
    <property type="match status" value="1"/>
</dbReference>
<protein>
    <submittedName>
        <fullName evidence="9">Metalloendopeptidase</fullName>
    </submittedName>
</protein>
<evidence type="ECO:0000256" key="5">
    <source>
        <dbReference type="SAM" id="SignalP"/>
    </source>
</evidence>
<organism evidence="8 9">
    <name type="scientific">Ascaris lumbricoides</name>
    <name type="common">Giant roundworm</name>
    <dbReference type="NCBI Taxonomy" id="6252"/>
    <lineage>
        <taxon>Eukaryota</taxon>
        <taxon>Metazoa</taxon>
        <taxon>Ecdysozoa</taxon>
        <taxon>Nematoda</taxon>
        <taxon>Chromadorea</taxon>
        <taxon>Rhabditida</taxon>
        <taxon>Spirurina</taxon>
        <taxon>Ascaridomorpha</taxon>
        <taxon>Ascaridoidea</taxon>
        <taxon>Ascarididae</taxon>
        <taxon>Ascaris</taxon>
    </lineage>
</organism>
<accession>A0A0M3HUB3</accession>
<dbReference type="WBParaSite" id="ALUE_0000636201-mRNA-1">
    <property type="protein sequence ID" value="ALUE_0000636201-mRNA-1"/>
    <property type="gene ID" value="ALUE_0000636201"/>
</dbReference>
<feature type="signal peptide" evidence="5">
    <location>
        <begin position="1"/>
        <end position="18"/>
    </location>
</feature>
<reference evidence="9" key="1">
    <citation type="submission" date="2017-02" db="UniProtKB">
        <authorList>
            <consortium name="WormBaseParasite"/>
        </authorList>
    </citation>
    <scope>IDENTIFICATION</scope>
</reference>
<evidence type="ECO:0000256" key="2">
    <source>
        <dbReference type="ARBA" id="ARBA00023145"/>
    </source>
</evidence>
<dbReference type="Pfam" id="PF01549">
    <property type="entry name" value="ShK"/>
    <property type="match status" value="3"/>
</dbReference>
<comment type="caution">
    <text evidence="4">Lacks conserved residue(s) required for the propagation of feature annotation.</text>
</comment>
<feature type="domain" description="ShKT" evidence="6">
    <location>
        <begin position="412"/>
        <end position="447"/>
    </location>
</feature>
<dbReference type="Gene3D" id="1.10.10.1940">
    <property type="match status" value="1"/>
</dbReference>
<dbReference type="Gene3D" id="3.40.390.10">
    <property type="entry name" value="Collagenase (Catalytic Domain)"/>
    <property type="match status" value="2"/>
</dbReference>
<name>A0A0M3HUB3_ASCLU</name>
<dbReference type="PANTHER" id="PTHR10127">
    <property type="entry name" value="DISCOIDIN, CUB, EGF, LAMININ , AND ZINC METALLOPROTEASE DOMAIN CONTAINING"/>
    <property type="match status" value="1"/>
</dbReference>
<dbReference type="Pfam" id="PF01400">
    <property type="entry name" value="Astacin"/>
    <property type="match status" value="2"/>
</dbReference>
<dbReference type="SMART" id="SM00254">
    <property type="entry name" value="ShKT"/>
    <property type="match status" value="3"/>
</dbReference>
<dbReference type="InterPro" id="IPR006026">
    <property type="entry name" value="Peptidase_Metallo"/>
</dbReference>
<dbReference type="InterPro" id="IPR024079">
    <property type="entry name" value="MetalloPept_cat_dom_sf"/>
</dbReference>
<keyword evidence="2" id="KW-0865">Zymogen</keyword>
<dbReference type="AlphaFoldDB" id="A0A0M3HUB3"/>
<keyword evidence="5" id="KW-0732">Signal</keyword>
<feature type="disulfide bond" evidence="4">
    <location>
        <begin position="321"/>
        <end position="355"/>
    </location>
</feature>
<evidence type="ECO:0000259" key="6">
    <source>
        <dbReference type="PROSITE" id="PS51670"/>
    </source>
</evidence>